<comment type="subcellular location">
    <subcellularLocation>
        <location evidence="1">Membrane</location>
        <topology evidence="1">Multi-pass membrane protein</topology>
    </subcellularLocation>
</comment>
<feature type="transmembrane region" description="Helical" evidence="8">
    <location>
        <begin position="278"/>
        <end position="302"/>
    </location>
</feature>
<keyword evidence="6 7" id="KW-0472">Membrane</keyword>
<evidence type="ECO:0000313" key="10">
    <source>
        <dbReference type="Proteomes" id="UP000310708"/>
    </source>
</evidence>
<feature type="transmembrane region" description="Helical" evidence="8">
    <location>
        <begin position="361"/>
        <end position="388"/>
    </location>
</feature>
<keyword evidence="3 7" id="KW-0813">Transport</keyword>
<feature type="transmembrane region" description="Helical" evidence="8">
    <location>
        <begin position="439"/>
        <end position="463"/>
    </location>
</feature>
<dbReference type="InterPro" id="IPR001248">
    <property type="entry name" value="Pur-cyt_permease"/>
</dbReference>
<evidence type="ECO:0000313" key="9">
    <source>
        <dbReference type="EMBL" id="TIC64167.1"/>
    </source>
</evidence>
<dbReference type="AlphaFoldDB" id="A0A4T0SQB7"/>
<comment type="caution">
    <text evidence="9">The sequence shown here is derived from an EMBL/GenBank/DDBJ whole genome shotgun (WGS) entry which is preliminary data.</text>
</comment>
<dbReference type="GO" id="GO:0005886">
    <property type="term" value="C:plasma membrane"/>
    <property type="evidence" value="ECO:0007669"/>
    <property type="project" value="TreeGrafter"/>
</dbReference>
<evidence type="ECO:0000256" key="1">
    <source>
        <dbReference type="ARBA" id="ARBA00004141"/>
    </source>
</evidence>
<sequence>MKEYDAEKSSIYTEDSNKFKRHFNHFVDKSSKFGLEVRGIQPVTLELIAFCCIPLTPRSIGALLNIASIWLSANSTVLTLSTGGLGPSSFYLSARDSCLTILFFNLLGNLLPSYLGTFGPKLGMRQMCITRYSFGYYPVILVCLLNLIGMIGFCSLNAVSGGQVLSAVSNGSLNWNVGIVIIAVIALIVSFAGFKFLHTFERYAWMVITVMFIFVAGCAGRHLDAIYSVPFDPATPGAILSFGAVVLGYGMTWAPLASDFSAYLPPETKSWKVFLCNYIGLNLPLISLQCFGAIVQVGAMAIPEWTDGYDQNGLGGLLDAIMTPLKGFRKFVLVVLALGISSNNAPTIYSCSLTLQTFLPILLYVPRFLLSTLATGVYLPIAIVIATRFQEALNNFLSCLGYWTALFGSILIVDHLLFRKGNFASYDISQWDNPRGLPMGIAALIAGLIGCGIVVVSMAQIWWTGPLASAIDGGGDLATELGFVVSGLAYIPLKYIELLIEKRINY</sequence>
<dbReference type="PANTHER" id="PTHR31806:SF5">
    <property type="entry name" value="PURINE-CYTOSINE PERMEASE FCY21"/>
    <property type="match status" value="1"/>
</dbReference>
<feature type="transmembrane region" description="Helical" evidence="8">
    <location>
        <begin position="400"/>
        <end position="418"/>
    </location>
</feature>
<protein>
    <submittedName>
        <fullName evidence="9">Cytosine-purine permease</fullName>
    </submittedName>
</protein>
<proteinExistence type="inferred from homology"/>
<gene>
    <name evidence="9" type="ORF">E3Q01_02947</name>
</gene>
<keyword evidence="4 8" id="KW-0812">Transmembrane</keyword>
<evidence type="ECO:0000256" key="7">
    <source>
        <dbReference type="PIRNR" id="PIRNR002744"/>
    </source>
</evidence>
<feature type="transmembrane region" description="Helical" evidence="8">
    <location>
        <begin position="173"/>
        <end position="194"/>
    </location>
</feature>
<reference evidence="9 10" key="1">
    <citation type="submission" date="2019-03" db="EMBL/GenBank/DDBJ databases">
        <title>Sequencing 25 genomes of Wallemia mellicola.</title>
        <authorList>
            <person name="Gostincar C."/>
        </authorList>
    </citation>
    <scope>NUCLEOTIDE SEQUENCE [LARGE SCALE GENOMIC DNA]</scope>
    <source>
        <strain evidence="9 10">EXF-757</strain>
    </source>
</reference>
<feature type="transmembrane region" description="Helical" evidence="8">
    <location>
        <begin position="134"/>
        <end position="153"/>
    </location>
</feature>
<accession>A0A4T0SQB7</accession>
<feature type="transmembrane region" description="Helical" evidence="8">
    <location>
        <begin position="203"/>
        <end position="223"/>
    </location>
</feature>
<name>A0A4T0SQB7_9BASI</name>
<dbReference type="EMBL" id="SPRX01000037">
    <property type="protein sequence ID" value="TIC64167.1"/>
    <property type="molecule type" value="Genomic_DNA"/>
</dbReference>
<evidence type="ECO:0000256" key="5">
    <source>
        <dbReference type="ARBA" id="ARBA00022989"/>
    </source>
</evidence>
<evidence type="ECO:0000256" key="2">
    <source>
        <dbReference type="ARBA" id="ARBA00008974"/>
    </source>
</evidence>
<dbReference type="PIRSF" id="PIRSF002744">
    <property type="entry name" value="Pur-cyt_permease"/>
    <property type="match status" value="1"/>
</dbReference>
<keyword evidence="5 8" id="KW-1133">Transmembrane helix</keyword>
<dbReference type="PANTHER" id="PTHR31806">
    <property type="entry name" value="PURINE-CYTOSINE PERMEASE FCY2-RELATED"/>
    <property type="match status" value="1"/>
</dbReference>
<evidence type="ECO:0000256" key="6">
    <source>
        <dbReference type="ARBA" id="ARBA00023136"/>
    </source>
</evidence>
<dbReference type="Pfam" id="PF02133">
    <property type="entry name" value="Transp_cyt_pur"/>
    <property type="match status" value="1"/>
</dbReference>
<organism evidence="9 10">
    <name type="scientific">Wallemia mellicola</name>
    <dbReference type="NCBI Taxonomy" id="1708541"/>
    <lineage>
        <taxon>Eukaryota</taxon>
        <taxon>Fungi</taxon>
        <taxon>Dikarya</taxon>
        <taxon>Basidiomycota</taxon>
        <taxon>Wallemiomycotina</taxon>
        <taxon>Wallemiomycetes</taxon>
        <taxon>Wallemiales</taxon>
        <taxon>Wallemiaceae</taxon>
        <taxon>Wallemia</taxon>
    </lineage>
</organism>
<evidence type="ECO:0000256" key="4">
    <source>
        <dbReference type="ARBA" id="ARBA00022692"/>
    </source>
</evidence>
<comment type="similarity">
    <text evidence="2 7">Belongs to the purine-cytosine permease (2.A.39) family.</text>
</comment>
<evidence type="ECO:0000256" key="8">
    <source>
        <dbReference type="SAM" id="Phobius"/>
    </source>
</evidence>
<feature type="transmembrane region" description="Helical" evidence="8">
    <location>
        <begin position="483"/>
        <end position="500"/>
    </location>
</feature>
<dbReference type="GO" id="GO:0022857">
    <property type="term" value="F:transmembrane transporter activity"/>
    <property type="evidence" value="ECO:0007669"/>
    <property type="project" value="InterPro"/>
</dbReference>
<feature type="transmembrane region" description="Helical" evidence="8">
    <location>
        <begin position="235"/>
        <end position="257"/>
    </location>
</feature>
<dbReference type="Proteomes" id="UP000310708">
    <property type="component" value="Unassembled WGS sequence"/>
</dbReference>
<evidence type="ECO:0000256" key="3">
    <source>
        <dbReference type="ARBA" id="ARBA00022448"/>
    </source>
</evidence>
<dbReference type="InterPro" id="IPR026030">
    <property type="entry name" value="Pur-cyt_permease_Fcy2/21/22"/>
</dbReference>
<dbReference type="Gene3D" id="1.10.4160.10">
    <property type="entry name" value="Hydantoin permease"/>
    <property type="match status" value="1"/>
</dbReference>
<feature type="transmembrane region" description="Helical" evidence="8">
    <location>
        <begin position="331"/>
        <end position="349"/>
    </location>
</feature>